<organism evidence="1 2">
    <name type="scientific">Spirosoma arboris</name>
    <dbReference type="NCBI Taxonomy" id="2682092"/>
    <lineage>
        <taxon>Bacteria</taxon>
        <taxon>Pseudomonadati</taxon>
        <taxon>Bacteroidota</taxon>
        <taxon>Cytophagia</taxon>
        <taxon>Cytophagales</taxon>
        <taxon>Cytophagaceae</taxon>
        <taxon>Spirosoma</taxon>
    </lineage>
</organism>
<gene>
    <name evidence="1" type="ORF">GO755_34830</name>
</gene>
<reference evidence="1 2" key="1">
    <citation type="submission" date="2019-12" db="EMBL/GenBank/DDBJ databases">
        <title>Spirosoma sp. HMF4905 genome sequencing and assembly.</title>
        <authorList>
            <person name="Kang H."/>
            <person name="Cha I."/>
            <person name="Kim H."/>
            <person name="Joh K."/>
        </authorList>
    </citation>
    <scope>NUCLEOTIDE SEQUENCE [LARGE SCALE GENOMIC DNA]</scope>
    <source>
        <strain evidence="1 2">HMF4905</strain>
    </source>
</reference>
<dbReference type="EMBL" id="WPIN01000021">
    <property type="protein sequence ID" value="MVM35249.1"/>
    <property type="molecule type" value="Genomic_DNA"/>
</dbReference>
<protein>
    <submittedName>
        <fullName evidence="1">Uncharacterized protein</fullName>
    </submittedName>
</protein>
<evidence type="ECO:0000313" key="1">
    <source>
        <dbReference type="EMBL" id="MVM35249.1"/>
    </source>
</evidence>
<evidence type="ECO:0000313" key="2">
    <source>
        <dbReference type="Proteomes" id="UP000436006"/>
    </source>
</evidence>
<dbReference type="AlphaFoldDB" id="A0A7K1SN75"/>
<name>A0A7K1SN75_9BACT</name>
<keyword evidence="2" id="KW-1185">Reference proteome</keyword>
<sequence length="80" mass="9717">MKFLRRNRISGAYHDVGLGFWFYSYNDDPNYGRYTQIRPIYIWDVPADTLKPAFQYFTKILDRKKRMVLVGLNDVPYRKF</sequence>
<dbReference type="RefSeq" id="WP_157590055.1">
    <property type="nucleotide sequence ID" value="NZ_WPIN01000021.1"/>
</dbReference>
<proteinExistence type="predicted"/>
<comment type="caution">
    <text evidence="1">The sequence shown here is derived from an EMBL/GenBank/DDBJ whole genome shotgun (WGS) entry which is preliminary data.</text>
</comment>
<accession>A0A7K1SN75</accession>
<dbReference type="Proteomes" id="UP000436006">
    <property type="component" value="Unassembled WGS sequence"/>
</dbReference>